<keyword evidence="1 5" id="KW-0479">Metal-binding</keyword>
<protein>
    <recommendedName>
        <fullName evidence="6">LIM zinc-binding domain-containing protein</fullName>
    </recommendedName>
</protein>
<dbReference type="InterPro" id="IPR001781">
    <property type="entry name" value="Znf_LIM"/>
</dbReference>
<dbReference type="PANTHER" id="PTHR46074">
    <property type="entry name" value="CYSTEINE-RICH PROTEIN CRIP FAMILY MEMBER"/>
    <property type="match status" value="1"/>
</dbReference>
<name>A0AA85JBF5_TRIRE</name>
<dbReference type="Proteomes" id="UP000050795">
    <property type="component" value="Unassembled WGS sequence"/>
</dbReference>
<dbReference type="AlphaFoldDB" id="A0AA85JBF5"/>
<keyword evidence="4 5" id="KW-0440">LIM domain</keyword>
<sequence>MRCPVCDREVYFAERVSSLGLDWHRQCLKCDRCNKTLAPGSHCLRDGKIYCNEPCYKLLYGPRVIYFGVLRTSKDLQLLTSTEIQFGQFTYVR</sequence>
<evidence type="ECO:0000259" key="6">
    <source>
        <dbReference type="PROSITE" id="PS50023"/>
    </source>
</evidence>
<dbReference type="PANTHER" id="PTHR46074:SF5">
    <property type="entry name" value="LIM DOMAIN-CONTAINING PROTEIN C"/>
    <property type="match status" value="1"/>
</dbReference>
<evidence type="ECO:0000256" key="2">
    <source>
        <dbReference type="ARBA" id="ARBA00022737"/>
    </source>
</evidence>
<dbReference type="FunFam" id="2.10.110.10:FF:000025">
    <property type="entry name" value="Cysteine-rich protein 2"/>
    <property type="match status" value="1"/>
</dbReference>
<dbReference type="WBParaSite" id="TREG1_20410.8">
    <property type="protein sequence ID" value="TREG1_20410.8"/>
    <property type="gene ID" value="TREG1_20410"/>
</dbReference>
<dbReference type="SMART" id="SM00132">
    <property type="entry name" value="LIM"/>
    <property type="match status" value="1"/>
</dbReference>
<dbReference type="WBParaSite" id="TREG1_20410.6">
    <property type="protein sequence ID" value="TREG1_20410.6"/>
    <property type="gene ID" value="TREG1_20410"/>
</dbReference>
<dbReference type="Pfam" id="PF00412">
    <property type="entry name" value="LIM"/>
    <property type="match status" value="1"/>
</dbReference>
<reference evidence="7" key="1">
    <citation type="submission" date="2022-06" db="EMBL/GenBank/DDBJ databases">
        <authorList>
            <person name="Berger JAMES D."/>
            <person name="Berger JAMES D."/>
        </authorList>
    </citation>
    <scope>NUCLEOTIDE SEQUENCE [LARGE SCALE GENOMIC DNA]</scope>
</reference>
<dbReference type="GO" id="GO:0046872">
    <property type="term" value="F:metal ion binding"/>
    <property type="evidence" value="ECO:0007669"/>
    <property type="project" value="UniProtKB-KW"/>
</dbReference>
<evidence type="ECO:0000313" key="8">
    <source>
        <dbReference type="WBParaSite" id="TREG1_20410.6"/>
    </source>
</evidence>
<organism evidence="7 10">
    <name type="scientific">Trichobilharzia regenti</name>
    <name type="common">Nasal bird schistosome</name>
    <dbReference type="NCBI Taxonomy" id="157069"/>
    <lineage>
        <taxon>Eukaryota</taxon>
        <taxon>Metazoa</taxon>
        <taxon>Spiralia</taxon>
        <taxon>Lophotrochozoa</taxon>
        <taxon>Platyhelminthes</taxon>
        <taxon>Trematoda</taxon>
        <taxon>Digenea</taxon>
        <taxon>Strigeidida</taxon>
        <taxon>Schistosomatoidea</taxon>
        <taxon>Schistosomatidae</taxon>
        <taxon>Trichobilharzia</taxon>
    </lineage>
</organism>
<dbReference type="SUPFAM" id="SSF57716">
    <property type="entry name" value="Glucocorticoid receptor-like (DNA-binding domain)"/>
    <property type="match status" value="2"/>
</dbReference>
<dbReference type="PROSITE" id="PS50023">
    <property type="entry name" value="LIM_DOMAIN_2"/>
    <property type="match status" value="1"/>
</dbReference>
<evidence type="ECO:0000256" key="3">
    <source>
        <dbReference type="ARBA" id="ARBA00022833"/>
    </source>
</evidence>
<dbReference type="PROSITE" id="PS00478">
    <property type="entry name" value="LIM_DOMAIN_1"/>
    <property type="match status" value="1"/>
</dbReference>
<reference evidence="8 9" key="2">
    <citation type="submission" date="2023-11" db="UniProtKB">
        <authorList>
            <consortium name="WormBaseParasite"/>
        </authorList>
    </citation>
    <scope>IDENTIFICATION</scope>
</reference>
<keyword evidence="7" id="KW-1185">Reference proteome</keyword>
<keyword evidence="2" id="KW-0677">Repeat</keyword>
<feature type="domain" description="LIM zinc-binding" evidence="6">
    <location>
        <begin position="1"/>
        <end position="62"/>
    </location>
</feature>
<evidence type="ECO:0000313" key="10">
    <source>
        <dbReference type="WBParaSite" id="TREG1_20410.8"/>
    </source>
</evidence>
<evidence type="ECO:0000256" key="4">
    <source>
        <dbReference type="ARBA" id="ARBA00023038"/>
    </source>
</evidence>
<dbReference type="Gene3D" id="2.10.110.10">
    <property type="entry name" value="Cysteine Rich Protein"/>
    <property type="match status" value="1"/>
</dbReference>
<proteinExistence type="predicted"/>
<keyword evidence="3 5" id="KW-0862">Zinc</keyword>
<evidence type="ECO:0000313" key="9">
    <source>
        <dbReference type="WBParaSite" id="TREG1_20410.7"/>
    </source>
</evidence>
<evidence type="ECO:0000256" key="5">
    <source>
        <dbReference type="PROSITE-ProRule" id="PRU00125"/>
    </source>
</evidence>
<evidence type="ECO:0000256" key="1">
    <source>
        <dbReference type="ARBA" id="ARBA00022723"/>
    </source>
</evidence>
<accession>A0AA85JBF5</accession>
<evidence type="ECO:0000313" key="7">
    <source>
        <dbReference type="Proteomes" id="UP000050795"/>
    </source>
</evidence>
<dbReference type="WBParaSite" id="TREG1_20410.7">
    <property type="protein sequence ID" value="TREG1_20410.7"/>
    <property type="gene ID" value="TREG1_20410"/>
</dbReference>